<dbReference type="EMBL" id="FNWJ01000002">
    <property type="protein sequence ID" value="SEH14722.1"/>
    <property type="molecule type" value="Genomic_DNA"/>
</dbReference>
<organism evidence="1 2">
    <name type="scientific">Thermoleophilum album</name>
    <dbReference type="NCBI Taxonomy" id="29539"/>
    <lineage>
        <taxon>Bacteria</taxon>
        <taxon>Bacillati</taxon>
        <taxon>Actinomycetota</taxon>
        <taxon>Thermoleophilia</taxon>
        <taxon>Thermoleophilales</taxon>
        <taxon>Thermoleophilaceae</taxon>
        <taxon>Thermoleophilum</taxon>
    </lineage>
</organism>
<proteinExistence type="predicted"/>
<keyword evidence="1" id="KW-0966">Cell projection</keyword>
<dbReference type="Gene3D" id="3.40.1690.10">
    <property type="entry name" value="secretion proteins EscU"/>
    <property type="match status" value="1"/>
</dbReference>
<dbReference type="Pfam" id="PF01312">
    <property type="entry name" value="Bac_export_2"/>
    <property type="match status" value="1"/>
</dbReference>
<name>A0A1H6FWB2_THEAL</name>
<reference evidence="2" key="1">
    <citation type="submission" date="2016-10" db="EMBL/GenBank/DDBJ databases">
        <authorList>
            <person name="Varghese N."/>
            <person name="Submissions S."/>
        </authorList>
    </citation>
    <scope>NUCLEOTIDE SEQUENCE [LARGE SCALE GENOMIC DNA]</scope>
    <source>
        <strain evidence="2">ATCC 35263</strain>
    </source>
</reference>
<dbReference type="STRING" id="29539.SAMN02745716_1718"/>
<dbReference type="GO" id="GO:0005886">
    <property type="term" value="C:plasma membrane"/>
    <property type="evidence" value="ECO:0007669"/>
    <property type="project" value="TreeGrafter"/>
</dbReference>
<accession>A0A1H6FWB2</accession>
<gene>
    <name evidence="1" type="ORF">SAMN02745716_1718</name>
</gene>
<dbReference type="PANTHER" id="PTHR30531:SF12">
    <property type="entry name" value="FLAGELLAR BIOSYNTHETIC PROTEIN FLHB"/>
    <property type="match status" value="1"/>
</dbReference>
<dbReference type="PANTHER" id="PTHR30531">
    <property type="entry name" value="FLAGELLAR BIOSYNTHETIC PROTEIN FLHB"/>
    <property type="match status" value="1"/>
</dbReference>
<keyword evidence="1" id="KW-0969">Cilium</keyword>
<protein>
    <submittedName>
        <fullName evidence="1">Flagellar biosynthesis protein</fullName>
    </submittedName>
</protein>
<dbReference type="RefSeq" id="WP_218138349.1">
    <property type="nucleotide sequence ID" value="NZ_FNWJ01000002.1"/>
</dbReference>
<sequence length="101" mass="10767">MDSERRLGGGGRPKRAAALRYRAGEDAAPRVVATGSGKLAERIIEIAREAGVPVREDAALVDALSQLELGAEIPPELYAAVAELLVWAYGLDVSLRSPEDR</sequence>
<dbReference type="InterPro" id="IPR029025">
    <property type="entry name" value="T3SS_substrate_exporter_C"/>
</dbReference>
<dbReference type="AlphaFoldDB" id="A0A1H6FWB2"/>
<dbReference type="GO" id="GO:0009306">
    <property type="term" value="P:protein secretion"/>
    <property type="evidence" value="ECO:0007669"/>
    <property type="project" value="InterPro"/>
</dbReference>
<dbReference type="InterPro" id="IPR006135">
    <property type="entry name" value="T3SS_substrate_exporter"/>
</dbReference>
<dbReference type="Proteomes" id="UP000222056">
    <property type="component" value="Unassembled WGS sequence"/>
</dbReference>
<keyword evidence="1" id="KW-0282">Flagellum</keyword>
<evidence type="ECO:0000313" key="2">
    <source>
        <dbReference type="Proteomes" id="UP000222056"/>
    </source>
</evidence>
<evidence type="ECO:0000313" key="1">
    <source>
        <dbReference type="EMBL" id="SEH14722.1"/>
    </source>
</evidence>
<keyword evidence="2" id="KW-1185">Reference proteome</keyword>
<dbReference type="SUPFAM" id="SSF160544">
    <property type="entry name" value="EscU C-terminal domain-like"/>
    <property type="match status" value="1"/>
</dbReference>